<dbReference type="Proteomes" id="UP000013047">
    <property type="component" value="Unassembled WGS sequence"/>
</dbReference>
<comment type="caution">
    <text evidence="1">The sequence shown here is derived from an EMBL/GenBank/DDBJ whole genome shotgun (WGS) entry which is preliminary data.</text>
</comment>
<protein>
    <submittedName>
        <fullName evidence="1">Uncharacterized protein</fullName>
    </submittedName>
</protein>
<dbReference type="AlphaFoldDB" id="N6ZB99"/>
<organism evidence="1 2">
    <name type="scientific">Thauera phenylacetica B4P</name>
    <dbReference type="NCBI Taxonomy" id="1234382"/>
    <lineage>
        <taxon>Bacteria</taxon>
        <taxon>Pseudomonadati</taxon>
        <taxon>Pseudomonadota</taxon>
        <taxon>Betaproteobacteria</taxon>
        <taxon>Rhodocyclales</taxon>
        <taxon>Zoogloeaceae</taxon>
        <taxon>Thauera</taxon>
    </lineage>
</organism>
<keyword evidence="2" id="KW-1185">Reference proteome</keyword>
<gene>
    <name evidence="1" type="ORF">C667_22424</name>
</gene>
<sequence>MKGMRAVLTGHSRGLGEA</sequence>
<accession>N6ZB99</accession>
<feature type="non-terminal residue" evidence="1">
    <location>
        <position position="18"/>
    </location>
</feature>
<evidence type="ECO:0000313" key="2">
    <source>
        <dbReference type="Proteomes" id="UP000013047"/>
    </source>
</evidence>
<name>N6ZB99_9RHOO</name>
<reference evidence="1 2" key="1">
    <citation type="submission" date="2012-09" db="EMBL/GenBank/DDBJ databases">
        <title>Draft Genome Sequences of 6 Strains from Genus Thauera.</title>
        <authorList>
            <person name="Liu B."/>
            <person name="Shapleigh J.P."/>
            <person name="Frostegard A.H."/>
        </authorList>
    </citation>
    <scope>NUCLEOTIDE SEQUENCE [LARGE SCALE GENOMIC DNA]</scope>
    <source>
        <strain evidence="1 2">B4P</strain>
    </source>
</reference>
<proteinExistence type="predicted"/>
<dbReference type="EMBL" id="AMXF01000371">
    <property type="protein sequence ID" value="ENO91613.1"/>
    <property type="molecule type" value="Genomic_DNA"/>
</dbReference>
<evidence type="ECO:0000313" key="1">
    <source>
        <dbReference type="EMBL" id="ENO91613.1"/>
    </source>
</evidence>